<protein>
    <recommendedName>
        <fullName evidence="3">GDSL family lipase</fullName>
    </recommendedName>
</protein>
<organism evidence="1 2">
    <name type="scientific">Pseudorhodoferax aquiterrae</name>
    <dbReference type="NCBI Taxonomy" id="747304"/>
    <lineage>
        <taxon>Bacteria</taxon>
        <taxon>Pseudomonadati</taxon>
        <taxon>Pseudomonadota</taxon>
        <taxon>Betaproteobacteria</taxon>
        <taxon>Burkholderiales</taxon>
        <taxon>Comamonadaceae</taxon>
    </lineage>
</organism>
<sequence>MAALALGASAVLLSACGSSSTESQLQPARLLVFGDAFSDVGQTGARYTVNDGTTNHWLLQLASDYGRTLTPSASGGTGYARVGARIAGKPGVTGDATTLTVTEQVDAFVAGGGTFASDDLVILSGGMSDALFEAKAFLAGTQTADTAVANARAAGTALANLAKRLVDAGAKQVVVVGAINLGITPWGQATGQYDTLNAISRNVNDAFLIDSVNLGLGSNVLYVDAPYYFNIAAEDPGNFSMNNSKGVACTSVDAGVGIGIGAGEVNSALCTTSTIASGVSYNSYMFADKLYVTPNLQRLFGTYAYDRIRNRW</sequence>
<comment type="caution">
    <text evidence="1">The sequence shown here is derived from an EMBL/GenBank/DDBJ whole genome shotgun (WGS) entry which is preliminary data.</text>
</comment>
<dbReference type="CDD" id="cd01847">
    <property type="entry name" value="Triacylglycerol_lipase_like"/>
    <property type="match status" value="1"/>
</dbReference>
<dbReference type="EMBL" id="BMYK01000004">
    <property type="protein sequence ID" value="GHC77992.1"/>
    <property type="molecule type" value="Genomic_DNA"/>
</dbReference>
<dbReference type="Proteomes" id="UP000626210">
    <property type="component" value="Unassembled WGS sequence"/>
</dbReference>
<dbReference type="Gene3D" id="3.40.50.1110">
    <property type="entry name" value="SGNH hydrolase"/>
    <property type="match status" value="1"/>
</dbReference>
<keyword evidence="2" id="KW-1185">Reference proteome</keyword>
<accession>A0ABQ3FZX8</accession>
<gene>
    <name evidence="1" type="ORF">GCM10007320_17930</name>
</gene>
<dbReference type="InterPro" id="IPR036514">
    <property type="entry name" value="SGNH_hydro_sf"/>
</dbReference>
<evidence type="ECO:0000313" key="1">
    <source>
        <dbReference type="EMBL" id="GHC77992.1"/>
    </source>
</evidence>
<dbReference type="InterPro" id="IPR001087">
    <property type="entry name" value="GDSL"/>
</dbReference>
<reference evidence="2" key="1">
    <citation type="journal article" date="2019" name="Int. J. Syst. Evol. Microbiol.">
        <title>The Global Catalogue of Microorganisms (GCM) 10K type strain sequencing project: providing services to taxonomists for standard genome sequencing and annotation.</title>
        <authorList>
            <consortium name="The Broad Institute Genomics Platform"/>
            <consortium name="The Broad Institute Genome Sequencing Center for Infectious Disease"/>
            <person name="Wu L."/>
            <person name="Ma J."/>
        </authorList>
    </citation>
    <scope>NUCLEOTIDE SEQUENCE [LARGE SCALE GENOMIC DNA]</scope>
    <source>
        <strain evidence="2">KCTC 23314</strain>
    </source>
</reference>
<evidence type="ECO:0000313" key="2">
    <source>
        <dbReference type="Proteomes" id="UP000626210"/>
    </source>
</evidence>
<proteinExistence type="predicted"/>
<evidence type="ECO:0008006" key="3">
    <source>
        <dbReference type="Google" id="ProtNLM"/>
    </source>
</evidence>
<name>A0ABQ3FZX8_9BURK</name>
<dbReference type="Pfam" id="PF00657">
    <property type="entry name" value="Lipase_GDSL"/>
    <property type="match status" value="1"/>
</dbReference>